<dbReference type="AlphaFoldDB" id="A0A0F9UWA3"/>
<organism evidence="1">
    <name type="scientific">marine sediment metagenome</name>
    <dbReference type="NCBI Taxonomy" id="412755"/>
    <lineage>
        <taxon>unclassified sequences</taxon>
        <taxon>metagenomes</taxon>
        <taxon>ecological metagenomes</taxon>
    </lineage>
</organism>
<accession>A0A0F9UWA3</accession>
<protein>
    <submittedName>
        <fullName evidence="1">Uncharacterized protein</fullName>
    </submittedName>
</protein>
<dbReference type="EMBL" id="LAZR01000783">
    <property type="protein sequence ID" value="KKN57908.1"/>
    <property type="molecule type" value="Genomic_DNA"/>
</dbReference>
<dbReference type="InterPro" id="IPR036278">
    <property type="entry name" value="Sialidase_sf"/>
</dbReference>
<evidence type="ECO:0000313" key="1">
    <source>
        <dbReference type="EMBL" id="KKN57908.1"/>
    </source>
</evidence>
<comment type="caution">
    <text evidence="1">The sequence shown here is derived from an EMBL/GenBank/DDBJ whole genome shotgun (WGS) entry which is preliminary data.</text>
</comment>
<sequence>MPRQIVRQASFGAGEFAPLALGRTDLPQYGAGLKQLSNFIVSPQGSATRRPGFKHIGAAKSFAPVEFTERANPKNFILITVIWAAELKLLVAVGEADGTDAYIITSPDGVTWTERTNPKNFTLNEVVWTGSLLVAVGLADGTDAYIITSPDGITWTERTNPKNFHLISVAWTGSLLVAVGKPDGTDAYIITSPDGVTWTERANPKNFQLQGVTWTGSLLVAVGLADGTDAYIITSPGDVSNHAQFAFSGATGSPYMLEFGQEYIRFIRDEVQLESSPGVAYEVVTPWDAQDVKELQVAQAHDVMYLVHPSYTPRKLERTGEETFTLTDLMDQTTMDVNRVKSTFKLWDGPYLPDNPTVSTMTLSGTGTGSKTLTASLASFVSTDIGRIFRIFSKVDGSNVWGWGVITAYTSTTVVTIFMVEDPSTTSAETRWALGAWSRTTGYPGAISFYGMRLCFANTKTEPMSGWTSIAFSFEEFDPTAVDDTVFADNGITFTVASRRMLPIQWLEAGADLMVGTKGGVFRIDGGPDANFSATAIRVRAASGYGADTPLPALIGEVLIYAQQSKRIVRGLSARETMDVLSQPDMTLLAGHIGKSGIEQMAFSSVPSSIVWMRRADGLLIGLTLNPVTQIVAWHSHQLPGSLTGSDWPEVLSIAVLSIAGHDQLWTIVRRTVNGSTVEHLEAMQLPFDSARDDQEDACYLDAAVYYKGASTTVISGLDHLEGESVSVYADGIKQIDQIVTNNLLLWSEDFTNAVWTDPSAGWSVVANNQTDPNGVASAADTITQDGAASLLIRQSLTIADGSSFSIWVKLLTGTFTGFTIDHGDGTMQDMLSQLGAVGGDWVRVEATAMVKGAGAFLDLQVQGGSGATFSLWGAQFQELPTVSGYIPTQSATVLNVIPLATAASVVWTGLDYESLSNLETLPVKARDLEIAKVKVIATVVEVLDTNGLQMGVSAATLSPLHPSLQPDTWVSGALKPLVTDDREHNWAGLVSTSTRPTVLIRPDGPLPATIIGLTHLIEYDHV</sequence>
<gene>
    <name evidence="1" type="ORF">LCGC14_0557390</name>
</gene>
<name>A0A0F9UWA3_9ZZZZ</name>
<reference evidence="1" key="1">
    <citation type="journal article" date="2015" name="Nature">
        <title>Complex archaea that bridge the gap between prokaryotes and eukaryotes.</title>
        <authorList>
            <person name="Spang A."/>
            <person name="Saw J.H."/>
            <person name="Jorgensen S.L."/>
            <person name="Zaremba-Niedzwiedzka K."/>
            <person name="Martijn J."/>
            <person name="Lind A.E."/>
            <person name="van Eijk R."/>
            <person name="Schleper C."/>
            <person name="Guy L."/>
            <person name="Ettema T.J."/>
        </authorList>
    </citation>
    <scope>NUCLEOTIDE SEQUENCE</scope>
</reference>
<dbReference type="SUPFAM" id="SSF50939">
    <property type="entry name" value="Sialidases"/>
    <property type="match status" value="1"/>
</dbReference>
<proteinExistence type="predicted"/>